<accession>A0A7J5XYA0</accession>
<dbReference type="AlphaFoldDB" id="A0A7J5XYA0"/>
<reference evidence="1 2" key="1">
    <citation type="submission" date="2020-03" db="EMBL/GenBank/DDBJ databases">
        <title>Dissostichus mawsoni Genome sequencing and assembly.</title>
        <authorList>
            <person name="Park H."/>
        </authorList>
    </citation>
    <scope>NUCLEOTIDE SEQUENCE [LARGE SCALE GENOMIC DNA]</scope>
    <source>
        <strain evidence="1">DM0001</strain>
        <tissue evidence="1">Muscle</tissue>
    </source>
</reference>
<evidence type="ECO:0000313" key="1">
    <source>
        <dbReference type="EMBL" id="KAF3842106.1"/>
    </source>
</evidence>
<gene>
    <name evidence="1" type="ORF">F7725_024057</name>
</gene>
<organism evidence="1 2">
    <name type="scientific">Dissostichus mawsoni</name>
    <name type="common">Antarctic cod</name>
    <dbReference type="NCBI Taxonomy" id="36200"/>
    <lineage>
        <taxon>Eukaryota</taxon>
        <taxon>Metazoa</taxon>
        <taxon>Chordata</taxon>
        <taxon>Craniata</taxon>
        <taxon>Vertebrata</taxon>
        <taxon>Euteleostomi</taxon>
        <taxon>Actinopterygii</taxon>
        <taxon>Neopterygii</taxon>
        <taxon>Teleostei</taxon>
        <taxon>Neoteleostei</taxon>
        <taxon>Acanthomorphata</taxon>
        <taxon>Eupercaria</taxon>
        <taxon>Perciformes</taxon>
        <taxon>Notothenioidei</taxon>
        <taxon>Nototheniidae</taxon>
        <taxon>Dissostichus</taxon>
    </lineage>
</organism>
<keyword evidence="2" id="KW-1185">Reference proteome</keyword>
<sequence length="93" mass="10285">MQKKTINGEKREDTERRAGVHCILEILLEGAGTLTVCPPGSMKVKVSECEHWRLRPVHAAPLLDTSPSSAACGSETSPRFVGHHELRLGRQER</sequence>
<dbReference type="EMBL" id="JAAKFY010000019">
    <property type="protein sequence ID" value="KAF3842106.1"/>
    <property type="molecule type" value="Genomic_DNA"/>
</dbReference>
<evidence type="ECO:0000313" key="2">
    <source>
        <dbReference type="Proteomes" id="UP000518266"/>
    </source>
</evidence>
<dbReference type="Proteomes" id="UP000518266">
    <property type="component" value="Unassembled WGS sequence"/>
</dbReference>
<comment type="caution">
    <text evidence="1">The sequence shown here is derived from an EMBL/GenBank/DDBJ whole genome shotgun (WGS) entry which is preliminary data.</text>
</comment>
<protein>
    <submittedName>
        <fullName evidence="1">Uncharacterized protein</fullName>
    </submittedName>
</protein>
<name>A0A7J5XYA0_DISMA</name>
<proteinExistence type="predicted"/>